<name>A0A6J6AM81_9ZZZZ</name>
<dbReference type="EMBL" id="CAEZVH010000014">
    <property type="protein sequence ID" value="CAB4621015.1"/>
    <property type="molecule type" value="Genomic_DNA"/>
</dbReference>
<organism evidence="3">
    <name type="scientific">freshwater metagenome</name>
    <dbReference type="NCBI Taxonomy" id="449393"/>
    <lineage>
        <taxon>unclassified sequences</taxon>
        <taxon>metagenomes</taxon>
        <taxon>ecological metagenomes</taxon>
    </lineage>
</organism>
<gene>
    <name evidence="4" type="ORF">UFOPK1951_00225</name>
    <name evidence="3" type="ORF">UFOPK4182_00493</name>
</gene>
<dbReference type="InterPro" id="IPR011078">
    <property type="entry name" value="PyrdxlP_homeostasis"/>
</dbReference>
<dbReference type="NCBIfam" id="TIGR00044">
    <property type="entry name" value="YggS family pyridoxal phosphate-dependent enzyme"/>
    <property type="match status" value="1"/>
</dbReference>
<dbReference type="Pfam" id="PF01168">
    <property type="entry name" value="Ala_racemase_N"/>
    <property type="match status" value="1"/>
</dbReference>
<dbReference type="GO" id="GO:0030170">
    <property type="term" value="F:pyridoxal phosphate binding"/>
    <property type="evidence" value="ECO:0007669"/>
    <property type="project" value="InterPro"/>
</dbReference>
<reference evidence="3" key="1">
    <citation type="submission" date="2020-05" db="EMBL/GenBank/DDBJ databases">
        <authorList>
            <person name="Chiriac C."/>
            <person name="Salcher M."/>
            <person name="Ghai R."/>
            <person name="Kavagutti S V."/>
        </authorList>
    </citation>
    <scope>NUCLEOTIDE SEQUENCE</scope>
</reference>
<evidence type="ECO:0000313" key="4">
    <source>
        <dbReference type="EMBL" id="CAB4621015.1"/>
    </source>
</evidence>
<evidence type="ECO:0000259" key="2">
    <source>
        <dbReference type="Pfam" id="PF01168"/>
    </source>
</evidence>
<dbReference type="PANTHER" id="PTHR10146">
    <property type="entry name" value="PROLINE SYNTHETASE CO-TRANSCRIBED BACTERIAL HOMOLOG PROTEIN"/>
    <property type="match status" value="1"/>
</dbReference>
<protein>
    <submittedName>
        <fullName evidence="3">Unannotated protein</fullName>
    </submittedName>
</protein>
<dbReference type="HAMAP" id="MF_02087">
    <property type="entry name" value="PLP_homeostasis"/>
    <property type="match status" value="1"/>
</dbReference>
<dbReference type="AlphaFoldDB" id="A0A6J6AM81"/>
<proteinExistence type="inferred from homology"/>
<accession>A0A6J6AM81</accession>
<dbReference type="EMBL" id="CAEUNI010000039">
    <property type="protein sequence ID" value="CAB4371382.1"/>
    <property type="molecule type" value="Genomic_DNA"/>
</dbReference>
<feature type="domain" description="Alanine racemase N-terminal" evidence="2">
    <location>
        <begin position="24"/>
        <end position="222"/>
    </location>
</feature>
<dbReference type="PANTHER" id="PTHR10146:SF14">
    <property type="entry name" value="PYRIDOXAL PHOSPHATE HOMEOSTASIS PROTEIN"/>
    <property type="match status" value="1"/>
</dbReference>
<dbReference type="Gene3D" id="3.20.20.10">
    <property type="entry name" value="Alanine racemase"/>
    <property type="match status" value="1"/>
</dbReference>
<dbReference type="InterPro" id="IPR029066">
    <property type="entry name" value="PLP-binding_barrel"/>
</dbReference>
<dbReference type="InterPro" id="IPR001608">
    <property type="entry name" value="Ala_racemase_N"/>
</dbReference>
<evidence type="ECO:0000313" key="3">
    <source>
        <dbReference type="EMBL" id="CAB4371382.1"/>
    </source>
</evidence>
<dbReference type="PIRSF" id="PIRSF004848">
    <property type="entry name" value="YBL036c_PLPDEIII"/>
    <property type="match status" value="1"/>
</dbReference>
<dbReference type="CDD" id="cd00635">
    <property type="entry name" value="PLPDE_III_YBL036c_like"/>
    <property type="match status" value="1"/>
</dbReference>
<sequence length="225" mass="24084">MTSRYEEISSNLAIVQEKIEGAAKLAQRMRDEITLIAVTKTFPVSDVHILASLNIHEYGENRDGDAVPKASAVPGIWHFQGQIQSNKLKSIASWADVIHSLDELRHIAALDKVSAARIGVFLQVSLDGAQGRGGAQPSDLSELADAVISSANLDLMGLMAVAPLDVKSDEAFEKLATIYAKFKASYPEAKFLSAGMSNDFESAIIHGATHIRVGSSILGSRPSAQ</sequence>
<evidence type="ECO:0000256" key="1">
    <source>
        <dbReference type="ARBA" id="ARBA00022898"/>
    </source>
</evidence>
<keyword evidence="1" id="KW-0663">Pyridoxal phosphate</keyword>
<dbReference type="SUPFAM" id="SSF51419">
    <property type="entry name" value="PLP-binding barrel"/>
    <property type="match status" value="1"/>
</dbReference>